<comment type="caution">
    <text evidence="14">The sequence shown here is derived from an EMBL/GenBank/DDBJ whole genome shotgun (WGS) entry which is preliminary data.</text>
</comment>
<dbReference type="Proteomes" id="UP000316778">
    <property type="component" value="Unassembled WGS sequence"/>
</dbReference>
<dbReference type="InterPro" id="IPR001763">
    <property type="entry name" value="Rhodanese-like_dom"/>
</dbReference>
<comment type="subunit">
    <text evidence="7">Homodimer. Forms a stable heterotetrameric complex of 2 MoeB and 2 MoaD during adenylation of MoaD.</text>
</comment>
<dbReference type="Pfam" id="PF00581">
    <property type="entry name" value="Rhodanese"/>
    <property type="match status" value="1"/>
</dbReference>
<keyword evidence="2 14" id="KW-0808">Transferase</keyword>
<reference evidence="14 15" key="1">
    <citation type="journal article" date="2013" name="Stand. Genomic Sci.">
        <title>Genomic Encyclopedia of Type Strains, Phase I: The one thousand microbial genomes (KMG-I) project.</title>
        <authorList>
            <person name="Kyrpides N.C."/>
            <person name="Woyke T."/>
            <person name="Eisen J.A."/>
            <person name="Garrity G."/>
            <person name="Lilburn T.G."/>
            <person name="Beck B.J."/>
            <person name="Whitman W.B."/>
            <person name="Hugenholtz P."/>
            <person name="Klenk H.P."/>
        </authorList>
    </citation>
    <scope>NUCLEOTIDE SEQUENCE [LARGE SCALE GENOMIC DNA]</scope>
    <source>
        <strain evidence="14 15">DSM 13484</strain>
    </source>
</reference>
<dbReference type="EC" id="2.7.7.80" evidence="8"/>
<evidence type="ECO:0000256" key="12">
    <source>
        <dbReference type="ARBA" id="ARBA00078531"/>
    </source>
</evidence>
<protein>
    <recommendedName>
        <fullName evidence="9">Molybdopterin-synthase adenylyltransferase</fullName>
        <ecNumber evidence="8">2.7.7.80</ecNumber>
    </recommendedName>
    <alternativeName>
        <fullName evidence="12">MoaD protein adenylase</fullName>
    </alternativeName>
    <alternativeName>
        <fullName evidence="10">Molybdopterin-converting factor subunit 1 adenylase</fullName>
    </alternativeName>
    <alternativeName>
        <fullName evidence="11">Sulfur carrier protein MoaD adenylyltransferase</fullName>
    </alternativeName>
</protein>
<dbReference type="RefSeq" id="WP_145710376.1">
    <property type="nucleotide sequence ID" value="NZ_BAAAFY010000001.1"/>
</dbReference>
<dbReference type="InterPro" id="IPR035985">
    <property type="entry name" value="Ubiquitin-activating_enz"/>
</dbReference>
<evidence type="ECO:0000256" key="11">
    <source>
        <dbReference type="ARBA" id="ARBA00075328"/>
    </source>
</evidence>
<dbReference type="SUPFAM" id="SSF69572">
    <property type="entry name" value="Activating enzymes of the ubiquitin-like proteins"/>
    <property type="match status" value="1"/>
</dbReference>
<dbReference type="InterPro" id="IPR045886">
    <property type="entry name" value="ThiF/MoeB/HesA"/>
</dbReference>
<name>A0A562TCH5_CHIJA</name>
<dbReference type="GO" id="GO:0005829">
    <property type="term" value="C:cytosol"/>
    <property type="evidence" value="ECO:0007669"/>
    <property type="project" value="TreeGrafter"/>
</dbReference>
<keyword evidence="15" id="KW-1185">Reference proteome</keyword>
<dbReference type="Gene3D" id="3.40.50.720">
    <property type="entry name" value="NAD(P)-binding Rossmann-like Domain"/>
    <property type="match status" value="1"/>
</dbReference>
<gene>
    <name evidence="14" type="ORF">LX66_0584</name>
</gene>
<comment type="function">
    <text evidence="6">Catalyzes the adenylation by ATP of the carboxyl group of the C-terminal glycine of sulfur carrier protein MoaD.</text>
</comment>
<dbReference type="Gene3D" id="3.40.250.10">
    <property type="entry name" value="Rhodanese-like domain"/>
    <property type="match status" value="1"/>
</dbReference>
<evidence type="ECO:0000256" key="8">
    <source>
        <dbReference type="ARBA" id="ARBA00066884"/>
    </source>
</evidence>
<keyword evidence="3" id="KW-0547">Nucleotide-binding</keyword>
<dbReference type="InterPro" id="IPR000594">
    <property type="entry name" value="ThiF_NAD_FAD-bd"/>
</dbReference>
<dbReference type="OrthoDB" id="9804286at2"/>
<evidence type="ECO:0000313" key="15">
    <source>
        <dbReference type="Proteomes" id="UP000316778"/>
    </source>
</evidence>
<dbReference type="PANTHER" id="PTHR10953:SF102">
    <property type="entry name" value="ADENYLYLTRANSFERASE AND SULFURTRANSFERASE MOCS3"/>
    <property type="match status" value="1"/>
</dbReference>
<sequence length="361" mass="39679">MQRYDRQVRLEGFGPAKQQALREAGALVIGAGGLGVPVLQYLTAMGIGKLGIVEQDNVSLTNLQRQVLYTTQDEGKPKLPLAVQRLQQLNPEVRFVQHPEFLVPDNALSIIAQYDVVIDCSDNFGTRYLVNDACVILDKPFIYGAIYKYEGQVSVFNHRGSATYRCLFPEAPQAGDMLNCSEIGVLGVLPGIIGCYQANEAVKVLCGIGAPLANQLLTIDTLYNAHHIFEVKPVPGNHDIRELQADYAQGVCAPGAIQSLSVQQLQQWLGSGKPLQLLDVREMDEWDICHLPQAQHIPMGAVPNAMQHLQQHVPVAVLCHHGMRSRIVALQLAEAGFQSVFNVEGGIHAWAEEIDDNMLIY</sequence>
<feature type="domain" description="Rhodanese" evidence="13">
    <location>
        <begin position="271"/>
        <end position="359"/>
    </location>
</feature>
<evidence type="ECO:0000256" key="3">
    <source>
        <dbReference type="ARBA" id="ARBA00022741"/>
    </source>
</evidence>
<evidence type="ECO:0000256" key="7">
    <source>
        <dbReference type="ARBA" id="ARBA00063809"/>
    </source>
</evidence>
<dbReference type="GO" id="GO:0008146">
    <property type="term" value="F:sulfotransferase activity"/>
    <property type="evidence" value="ECO:0007669"/>
    <property type="project" value="TreeGrafter"/>
</dbReference>
<dbReference type="Pfam" id="PF00899">
    <property type="entry name" value="ThiF"/>
    <property type="match status" value="1"/>
</dbReference>
<comment type="catalytic activity">
    <reaction evidence="5">
        <text>[molybdopterin-synthase sulfur-carrier protein]-C-terminal Gly-Gly + ATP + H(+) = [molybdopterin-synthase sulfur-carrier protein]-C-terminal Gly-Gly-AMP + diphosphate</text>
        <dbReference type="Rhea" id="RHEA:43616"/>
        <dbReference type="Rhea" id="RHEA-COMP:12159"/>
        <dbReference type="Rhea" id="RHEA-COMP:12202"/>
        <dbReference type="ChEBI" id="CHEBI:15378"/>
        <dbReference type="ChEBI" id="CHEBI:30616"/>
        <dbReference type="ChEBI" id="CHEBI:33019"/>
        <dbReference type="ChEBI" id="CHEBI:90618"/>
        <dbReference type="ChEBI" id="CHEBI:90778"/>
        <dbReference type="EC" id="2.7.7.80"/>
    </reaction>
</comment>
<dbReference type="PANTHER" id="PTHR10953">
    <property type="entry name" value="UBIQUITIN-ACTIVATING ENZYME E1"/>
    <property type="match status" value="1"/>
</dbReference>
<keyword evidence="14" id="KW-0548">Nucleotidyltransferase</keyword>
<organism evidence="14 15">
    <name type="scientific">Chitinophaga japonensis</name>
    <name type="common">Flexibacter japonensis</name>
    <dbReference type="NCBI Taxonomy" id="104662"/>
    <lineage>
        <taxon>Bacteria</taxon>
        <taxon>Pseudomonadati</taxon>
        <taxon>Bacteroidota</taxon>
        <taxon>Chitinophagia</taxon>
        <taxon>Chitinophagales</taxon>
        <taxon>Chitinophagaceae</taxon>
        <taxon>Chitinophaga</taxon>
    </lineage>
</organism>
<keyword evidence="4" id="KW-0067">ATP-binding</keyword>
<dbReference type="InterPro" id="IPR036873">
    <property type="entry name" value="Rhodanese-like_dom_sf"/>
</dbReference>
<evidence type="ECO:0000256" key="6">
    <source>
        <dbReference type="ARBA" id="ARBA00055169"/>
    </source>
</evidence>
<evidence type="ECO:0000259" key="13">
    <source>
        <dbReference type="PROSITE" id="PS50206"/>
    </source>
</evidence>
<evidence type="ECO:0000256" key="1">
    <source>
        <dbReference type="ARBA" id="ARBA00009919"/>
    </source>
</evidence>
<dbReference type="PROSITE" id="PS50206">
    <property type="entry name" value="RHODANESE_3"/>
    <property type="match status" value="1"/>
</dbReference>
<evidence type="ECO:0000256" key="9">
    <source>
        <dbReference type="ARBA" id="ARBA00073635"/>
    </source>
</evidence>
<dbReference type="EMBL" id="VLLG01000002">
    <property type="protein sequence ID" value="TWI91219.1"/>
    <property type="molecule type" value="Genomic_DNA"/>
</dbReference>
<dbReference type="GO" id="GO:0004792">
    <property type="term" value="F:thiosulfate-cyanide sulfurtransferase activity"/>
    <property type="evidence" value="ECO:0007669"/>
    <property type="project" value="TreeGrafter"/>
</dbReference>
<dbReference type="CDD" id="cd00757">
    <property type="entry name" value="ThiF_MoeB_HesA_family"/>
    <property type="match status" value="1"/>
</dbReference>
<dbReference type="GO" id="GO:0061605">
    <property type="term" value="F:molybdopterin-synthase adenylyltransferase activity"/>
    <property type="evidence" value="ECO:0007669"/>
    <property type="project" value="UniProtKB-EC"/>
</dbReference>
<evidence type="ECO:0000256" key="2">
    <source>
        <dbReference type="ARBA" id="ARBA00022679"/>
    </source>
</evidence>
<evidence type="ECO:0000256" key="4">
    <source>
        <dbReference type="ARBA" id="ARBA00022840"/>
    </source>
</evidence>
<dbReference type="GO" id="GO:0005524">
    <property type="term" value="F:ATP binding"/>
    <property type="evidence" value="ECO:0007669"/>
    <property type="project" value="UniProtKB-KW"/>
</dbReference>
<comment type="similarity">
    <text evidence="1">Belongs to the HesA/MoeB/ThiF family.</text>
</comment>
<accession>A0A562TCH5</accession>
<evidence type="ECO:0000256" key="5">
    <source>
        <dbReference type="ARBA" id="ARBA00052218"/>
    </source>
</evidence>
<proteinExistence type="inferred from homology"/>
<evidence type="ECO:0000313" key="14">
    <source>
        <dbReference type="EMBL" id="TWI91219.1"/>
    </source>
</evidence>
<evidence type="ECO:0000256" key="10">
    <source>
        <dbReference type="ARBA" id="ARBA00075110"/>
    </source>
</evidence>
<dbReference type="FunFam" id="3.40.50.720:FF:000033">
    <property type="entry name" value="Adenylyltransferase and sulfurtransferase MOCS3"/>
    <property type="match status" value="1"/>
</dbReference>
<dbReference type="SMART" id="SM00450">
    <property type="entry name" value="RHOD"/>
    <property type="match status" value="1"/>
</dbReference>
<dbReference type="GO" id="GO:0008641">
    <property type="term" value="F:ubiquitin-like modifier activating enzyme activity"/>
    <property type="evidence" value="ECO:0007669"/>
    <property type="project" value="InterPro"/>
</dbReference>
<dbReference type="AlphaFoldDB" id="A0A562TCH5"/>